<evidence type="ECO:0000256" key="1">
    <source>
        <dbReference type="ARBA" id="ARBA00004141"/>
    </source>
</evidence>
<evidence type="ECO:0000256" key="2">
    <source>
        <dbReference type="ARBA" id="ARBA00022692"/>
    </source>
</evidence>
<feature type="transmembrane region" description="Helical" evidence="5">
    <location>
        <begin position="222"/>
        <end position="243"/>
    </location>
</feature>
<dbReference type="Proteomes" id="UP000664277">
    <property type="component" value="Unassembled WGS sequence"/>
</dbReference>
<feature type="transmembrane region" description="Helical" evidence="5">
    <location>
        <begin position="85"/>
        <end position="103"/>
    </location>
</feature>
<keyword evidence="4 5" id="KW-0472">Membrane</keyword>
<evidence type="ECO:0000259" key="6">
    <source>
        <dbReference type="Pfam" id="PF04932"/>
    </source>
</evidence>
<dbReference type="GO" id="GO:0016874">
    <property type="term" value="F:ligase activity"/>
    <property type="evidence" value="ECO:0007669"/>
    <property type="project" value="UniProtKB-KW"/>
</dbReference>
<dbReference type="PANTHER" id="PTHR37422:SF22">
    <property type="entry name" value="SLR1515 PROTEIN"/>
    <property type="match status" value="1"/>
</dbReference>
<dbReference type="InterPro" id="IPR007016">
    <property type="entry name" value="O-antigen_ligase-rel_domated"/>
</dbReference>
<dbReference type="EMBL" id="JAFLCK010000015">
    <property type="protein sequence ID" value="MBN8660992.1"/>
    <property type="molecule type" value="Genomic_DNA"/>
</dbReference>
<feature type="transmembrane region" description="Helical" evidence="5">
    <location>
        <begin position="143"/>
        <end position="161"/>
    </location>
</feature>
<sequence length="489" mass="53164">MSFVLELVKKAALIKMDDSFAFKVKESMLVGGLLSVFEKSRESLSRLTGGKLVLLGDIFAKLSFFCLLVLLAGLGLPQFAEGKEGLALISLAASALYLMSRLWQAKTEEKAGFNLLDLAVGAYFTSNIISTFASHYMVPSLKGLSKVVVYIITYFTIKTALVQRKERLPWLIAFALLSGIAVSLYGLYQYKIGVAPLATWEDPSVENKGTRIYSTLGNPNLLAGYLLPLAPLALALGTTIWSTYIGRWQGLVRNLSLPMSFAVTALLALAIVLTGSRGGYLSIGGTAAFVLLALSFYFLSRKPKLIFPTLIGLGLMLAAGGLAVHFLAPSLETRILSIFAGSEHSSNAYRMHVWRASLAMFQDNWWLGVGPGNTAFRLAYGLYMKSGFDALGTYCVPLEVGVETGLLGLFSAGAIILMCLSRAHLIFYSDSSYRYLALGLAAALVALMIQGLVDTVFYRPQVHFIFWFVVAAISALSCTEIDKIRHPKD</sequence>
<gene>
    <name evidence="7" type="ORF">J0M35_11540</name>
</gene>
<feature type="transmembrane region" description="Helical" evidence="5">
    <location>
        <begin position="279"/>
        <end position="299"/>
    </location>
</feature>
<dbReference type="InterPro" id="IPR051533">
    <property type="entry name" value="WaaL-like"/>
</dbReference>
<name>A0A8J7PN08_9BACT</name>
<feature type="transmembrane region" description="Helical" evidence="5">
    <location>
        <begin position="435"/>
        <end position="458"/>
    </location>
</feature>
<dbReference type="PANTHER" id="PTHR37422">
    <property type="entry name" value="TEICHURONIC ACID BIOSYNTHESIS PROTEIN TUAE"/>
    <property type="match status" value="1"/>
</dbReference>
<protein>
    <submittedName>
        <fullName evidence="7">O-antigen ligase family protein</fullName>
    </submittedName>
</protein>
<evidence type="ECO:0000256" key="4">
    <source>
        <dbReference type="ARBA" id="ARBA00023136"/>
    </source>
</evidence>
<evidence type="ECO:0000313" key="8">
    <source>
        <dbReference type="Proteomes" id="UP000664277"/>
    </source>
</evidence>
<feature type="transmembrane region" description="Helical" evidence="5">
    <location>
        <begin position="115"/>
        <end position="137"/>
    </location>
</feature>
<evidence type="ECO:0000256" key="3">
    <source>
        <dbReference type="ARBA" id="ARBA00022989"/>
    </source>
</evidence>
<dbReference type="AlphaFoldDB" id="A0A8J7PN08"/>
<keyword evidence="3 5" id="KW-1133">Transmembrane helix</keyword>
<feature type="transmembrane region" description="Helical" evidence="5">
    <location>
        <begin position="58"/>
        <end position="79"/>
    </location>
</feature>
<feature type="domain" description="O-antigen ligase-related" evidence="6">
    <location>
        <begin position="263"/>
        <end position="410"/>
    </location>
</feature>
<reference evidence="7" key="1">
    <citation type="submission" date="2021-02" db="EMBL/GenBank/DDBJ databases">
        <title>Genome-Resolved Metagenomics of a Microbial Community Performing Photosynthetic Biological Nutrient Removal.</title>
        <authorList>
            <person name="Mcdaniel E.A."/>
        </authorList>
    </citation>
    <scope>NUCLEOTIDE SEQUENCE</scope>
    <source>
        <strain evidence="7">UWPOB_OBS1</strain>
    </source>
</reference>
<feature type="transmembrane region" description="Helical" evidence="5">
    <location>
        <begin position="168"/>
        <end position="188"/>
    </location>
</feature>
<accession>A0A8J7PN08</accession>
<dbReference type="Pfam" id="PF04932">
    <property type="entry name" value="Wzy_C"/>
    <property type="match status" value="1"/>
</dbReference>
<proteinExistence type="predicted"/>
<evidence type="ECO:0000313" key="7">
    <source>
        <dbReference type="EMBL" id="MBN8660992.1"/>
    </source>
</evidence>
<dbReference type="GO" id="GO:0016020">
    <property type="term" value="C:membrane"/>
    <property type="evidence" value="ECO:0007669"/>
    <property type="project" value="UniProtKB-SubCell"/>
</dbReference>
<keyword evidence="2 5" id="KW-0812">Transmembrane</keyword>
<feature type="transmembrane region" description="Helical" evidence="5">
    <location>
        <begin position="406"/>
        <end position="428"/>
    </location>
</feature>
<keyword evidence="7" id="KW-0436">Ligase</keyword>
<evidence type="ECO:0000256" key="5">
    <source>
        <dbReference type="SAM" id="Phobius"/>
    </source>
</evidence>
<organism evidence="7 8">
    <name type="scientific">Candidatus Obscuribacter phosphatis</name>
    <dbReference type="NCBI Taxonomy" id="1906157"/>
    <lineage>
        <taxon>Bacteria</taxon>
        <taxon>Bacillati</taxon>
        <taxon>Candidatus Melainabacteria</taxon>
        <taxon>Candidatus Obscuribacterales</taxon>
        <taxon>Candidatus Obscuribacteraceae</taxon>
        <taxon>Candidatus Obscuribacter</taxon>
    </lineage>
</organism>
<feature type="transmembrane region" description="Helical" evidence="5">
    <location>
        <begin position="464"/>
        <end position="481"/>
    </location>
</feature>
<feature type="transmembrane region" description="Helical" evidence="5">
    <location>
        <begin position="255"/>
        <end position="273"/>
    </location>
</feature>
<comment type="caution">
    <text evidence="7">The sequence shown here is derived from an EMBL/GenBank/DDBJ whole genome shotgun (WGS) entry which is preliminary data.</text>
</comment>
<comment type="subcellular location">
    <subcellularLocation>
        <location evidence="1">Membrane</location>
        <topology evidence="1">Multi-pass membrane protein</topology>
    </subcellularLocation>
</comment>
<feature type="transmembrane region" description="Helical" evidence="5">
    <location>
        <begin position="306"/>
        <end position="328"/>
    </location>
</feature>